<feature type="region of interest" description="Disordered" evidence="1">
    <location>
        <begin position="4731"/>
        <end position="4752"/>
    </location>
</feature>
<dbReference type="RefSeq" id="WP_390213213.1">
    <property type="nucleotide sequence ID" value="NZ_JBHLXJ010000014.1"/>
</dbReference>
<reference evidence="3 4" key="1">
    <citation type="submission" date="2024-09" db="EMBL/GenBank/DDBJ databases">
        <authorList>
            <person name="Sun Q."/>
            <person name="Mori K."/>
        </authorList>
    </citation>
    <scope>NUCLEOTIDE SEQUENCE [LARGE SCALE GENOMIC DNA]</scope>
    <source>
        <strain evidence="3 4">CCM 8677</strain>
    </source>
</reference>
<feature type="region of interest" description="Disordered" evidence="1">
    <location>
        <begin position="4990"/>
        <end position="5036"/>
    </location>
</feature>
<feature type="domain" description="Filamentous haemagglutinin FhaB/tRNA nuclease CdiA-like TPS" evidence="2">
    <location>
        <begin position="109"/>
        <end position="230"/>
    </location>
</feature>
<accession>A0ABV6IFV1</accession>
<dbReference type="InterPro" id="IPR012334">
    <property type="entry name" value="Pectin_lyas_fold"/>
</dbReference>
<gene>
    <name evidence="3" type="ORF">ACFFJH_12830</name>
</gene>
<dbReference type="Gene3D" id="2.160.20.10">
    <property type="entry name" value="Single-stranded right-handed beta-helix, Pectin lyase-like"/>
    <property type="match status" value="1"/>
</dbReference>
<feature type="region of interest" description="Disordered" evidence="1">
    <location>
        <begin position="4179"/>
        <end position="4204"/>
    </location>
</feature>
<dbReference type="EMBL" id="JBHLXJ010000014">
    <property type="protein sequence ID" value="MFC0350701.1"/>
    <property type="molecule type" value="Genomic_DNA"/>
</dbReference>
<keyword evidence="4" id="KW-1185">Reference proteome</keyword>
<comment type="caution">
    <text evidence="3">The sequence shown here is derived from an EMBL/GenBank/DDBJ whole genome shotgun (WGS) entry which is preliminary data.</text>
</comment>
<dbReference type="InterPro" id="IPR025157">
    <property type="entry name" value="Hemagglutinin_rpt"/>
</dbReference>
<feature type="region of interest" description="Disordered" evidence="1">
    <location>
        <begin position="3934"/>
        <end position="3954"/>
    </location>
</feature>
<evidence type="ECO:0000256" key="1">
    <source>
        <dbReference type="SAM" id="MobiDB-lite"/>
    </source>
</evidence>
<name>A0ABV6IFV1_9BURK</name>
<protein>
    <submittedName>
        <fullName evidence="3">Hemagglutinin repeat-containing protein</fullName>
    </submittedName>
</protein>
<feature type="compositionally biased region" description="Polar residues" evidence="1">
    <location>
        <begin position="5025"/>
        <end position="5036"/>
    </location>
</feature>
<dbReference type="InterPro" id="IPR010069">
    <property type="entry name" value="CdiA_FHA1_rpt"/>
</dbReference>
<evidence type="ECO:0000313" key="4">
    <source>
        <dbReference type="Proteomes" id="UP001589844"/>
    </source>
</evidence>
<evidence type="ECO:0000313" key="3">
    <source>
        <dbReference type="EMBL" id="MFC0350701.1"/>
    </source>
</evidence>
<dbReference type="SUPFAM" id="SSF51126">
    <property type="entry name" value="Pectin lyase-like"/>
    <property type="match status" value="1"/>
</dbReference>
<organism evidence="3 4">
    <name type="scientific">Undibacterium danionis</name>
    <dbReference type="NCBI Taxonomy" id="1812100"/>
    <lineage>
        <taxon>Bacteria</taxon>
        <taxon>Pseudomonadati</taxon>
        <taxon>Pseudomonadota</taxon>
        <taxon>Betaproteobacteria</taxon>
        <taxon>Burkholderiales</taxon>
        <taxon>Oxalobacteraceae</taxon>
        <taxon>Undibacterium</taxon>
    </lineage>
</organism>
<evidence type="ECO:0000259" key="2">
    <source>
        <dbReference type="SMART" id="SM00912"/>
    </source>
</evidence>
<dbReference type="NCBIfam" id="TIGR01731">
    <property type="entry name" value="fil_hemag_20aa"/>
    <property type="match status" value="31"/>
</dbReference>
<sequence>MKTYVFQSSELNKMSKSDQSKSMYVHADEVHNAVAHATWKKWVIKFTLFAYLTQTALGFVPAYAQTVRAAAPVISQQAQQQSQAGKVRAIITPAEQAPAGQKPLVDAAANGVPIVLIAPPNAGGISHNLYADFNVGQNGVILNNSKGNASTQLGGIIAGNLQLGMTTARLILNEVTSSNPSQLNGFIEVAGQKADIVIANPNGISCDGCGFINTNGRVTLTTGKLMFDGGGNLNSFDVRSGVLTVGGKGLNANNLEQLDLFARGIVIEGEISAKNLNAILGSNKILHGTLTAAPILSAGGTPNFAIDIAELGGMYANQIYLIATDKGLGVNSRGRIASLEENLSLSAQGDVTLKDNYSKKNVEINSTSNVNFTGKTSAENNISVVAPDSIKTNTGSVLLSEQLISLNTKKIDNSGSLIQRSPSNDFNLKANDLANHGQVYSATNLNLQAQRITATTGGLQAENSLRLQAPVLNFDQQTLIANKGIRIEGDHVSADRAVIQAPDVHLQAQNTLNITNSQLSADKDLHLLQTGLGDITQSSANTGSALVLNGSKLSAKSAITLQGDGVASKSAIIVAPLITLNAGIGRFDNQTGTLFASKELNVSVVGVSNAGGQIASTNKLALDVQGGKIDNSSGLISAPQSSLNNVSSLKNASGNIITQSDLSLTGEFDNQKGQIVTEGSLTIHTQKIENQGGLLQARNAINLNAISGNGISTINNDDGAIQSTHSSVTLKADQIKNANAAIAANSLVIQTQTLNANAAKISAQGAVDLSATKIEMLGATIFSSENINVTAESQHGGKLVAQGDVTVNVRDGLSLQGGGLVAGRTVNANATGIMNDNAVIQAKQVNLNAGSQSLSNQNGEILALGRGGAADAPLQIHAAGIDNRGGVLFSQSGAVLDVKNQLLDNSAGKITVVGDVNLIANTTRNIAGLIEVGNSINFIDKTLDNSQGKLVSGGDVAINAYGGSFQNNGGTIVAKGNLDVTSGNLQNSGASLAASGGINIAAEAIDSSSSSIRAGAGLTISAAKNIAIEHSTISSGDSVSLSGENIHANASSIASNGSVALNVARSLDMKSSDVQAIGSINLNASTLNADGSALLSNDFVSLVSAGEINFQSGSINAGKGVSVGALDKLNLQGAQITSNGAMTLSGINVDASGGRFVSAKDGAILATTENLNLDASTIISGASLQIGGNGVKANNANIAAKENISITVNDGIYRANNALHRSQSGDITVSANNIEITANGVIASPDPQHGILASGNINLIAKGDINSAGNLISAGKNVAITTDGNVNNTAGQIQANKEIKLIGADINNSAGVINAKEMLALTAKLGSVNNQSGSISSGAQVNINTLSGLNRALGKPDSTSGQVELNNINGSIVGVKGVNLNTGIVENKQGKIASGSDLNIDIGSTDFRSISGSLQSAGVTHIKAGSIDLHQGKVETGLGISFDTNKLKLQDATVSVANGDLKFKINNAGTIEASGSLLKASGNIEITAGNTNLDRASLVSGVDTKLKTADVSAQKMQINAGGNIGIASANLRSQDAQIFANGSIHVKAAQVQGGHYAAIGDIQLSATGSIDLSLGTQAGSLVTDSRLDVQAQGITLDRAKLIGKQVSLDAGNAALNIQSGTILATDNAINANSLQINSVGFNANNARISSNSNASIQANNALFNNQGGQIASVGLLTIQAGDINNVGGIIGSNQNATIQALALNNQQGNIQAGKQLSITSSTLDNRGAALIGVEGVLVNTSTLNNSLDALIASNVDITLNTSEFNNSDSQVVAGGNAKIIAKQAQLGDGKINNEKGKLLANGSLYLSSDSDINNQSGVITAKDILHIQADGSFNNYLAKLSSDKQLTLNAKTGVNNQAASIVSGADIDIQTQGDLDNANAKIIANNDTSILAKNINNKTALISAGGSLNLNVQQLGGAINNQNATIQALGSANIKAQGVDNQAGFIIAKQNLEIDSGSAALDNRSGILQSLNESLHIKAADINNFGAQSVILAAKNIQIQNTGNVNNQLALIDAGAELNIRSLGKLSNSQGNILAGTNGLVDAFGIDNRQASIAANGHLSVQANTGALENNNAKIIASNTLTLGAQTLNNSNGIIAANDDVVIASDNKHVGGRAGSLVNTAGLIQSTNANVSLVSGDLLNQNNGQIKSHKNITISASGLLNNMGSAINATQELSVNASAKLTNSNAQLIGVNKLTVVANGISSTQGVIGSNGTVVVDAGAGSLENKNSSITGMAGVTLRSVGAFSNIDSVVKTQGDLLANVGDLSNHNSLLSAQGKATFTTRNFDNQQSNIIGEQALSINTQGQTLTSQSGQFASNGDVSFKVGNTNLSNDKIAAGKAIQLETNALVANNVQIAAKDDIQIDSGDSFLQSTEIRSEKSVNLRSQNLVMQSSMIAAQNAINTKATGIKLDAVSMSTQQDLNVEAGSSGMDVNNTKLTSGANLNLLAGIGGGRLLFNQVDMQAENYLTVTGGAMDLNGRLHAVKGDLTIEGHQIVTRGVSVNAGQDIRLTGTGELDNTKVSYAVGRDIYLKAQGINNRANSFVSNGYISLDAGSGMLDNRLGIIASAASNVNIVSGEINNTQNGSITAQNALQIQAGTTQNATGKIASNSKLTIDAGQLNNTNGTLLSNTDSVTLTGGSVDNTNSSITAATNLTIDIGGSLSNVNGKLMGGDSTKINANTLVDNRSGMISSRGQTIVSSRAGDVNNSAAGKIQSETESVTVSSKANLNNQQGEIYGVSAANVIAEGTFNNAQGKLISPELVNIQAGRLENKQGLISSKNVVAKVTVNFDNQQGLVTSDERIQIDTNNLNNGDGIIAAKKDIAMQATGSISNTNGVISGIDGVKIKAINTTNNAGVIEAGAGGIQIEGNLTNSNSGSARGIVSLGDIRLTGSTATVTQNAGYIGASGQLSIDVANVNNTNNSQLIGLTDLKLNASSSITNQNSSVKSGTNLTVTADTLTNTAGTFLAADNLIVTANTINNNATNSAAYDKGLLAGADAIISANILDNSSGAIIALNQVKVTAADTLNNAGGKLSGNDVTIATANFDSAGGRVDAQTLLDVKMKNLTGDGTLASLGVVKLTADDDFTNNATIAAVSSLEITANGGKYANNGNISSHQNLTLNANSLENKGKITSQNTTINVGELNNGSAGVINSNQLTTVNAGITNNFGKIYGTALEINGAVKNQADATIASRGNLSINGTLTNMPGANVISLGDMQLGNVINAGARIEAAGNISIGNLSNRNCVQGSGGGGSDASDCASLGLQAGVTVTTETKNQAAHIVTIIPSGGTTGYSLSELETYTTLRGGTAYKLVAAPYTKFEDYTEKIISNQYTLEKVVNSANPGIVRSGGSISVGSGQNIDSQITAAGNISMGSAQALDLDGDLNAGDTTNILTRGTKSVTESGTSVFSKIVNDCDWKGSCKHVREYDPKLNFQTTTNTTSKNKTVVFKVESNSVSAAIDPAAIDPASSAVVVTKLGAKLDTYSRGLIDKASNTDGGQAVTINATDVAQSAGGTSAGRAVDVVTVSSPQKAANVETQTLAQANAVVAPTANNSGAQLANADIHGNTSNQALSINALQQANNKVSQLTINIGSTPQVQAKAISNALPGSVIAGAARASQETRIDQISTQFAAYAALIPTAPVGANGEIGGPLKAVGYPQTAQPIVNGTTLTTNTPWKVPAGNLFNVNAKTGAAYLIETDPTFTDQQRFLGSDYFLRQLNLDPERSLKRYGDGFVEQRAVADQLVAMTGRANLGGYNSEQGFQALMDAGVAYAKEYQLTPGVALSAQQMAQLTTDIVWLQASTVTLADGSHTRVLVPQVYLRRPQGGDLDTSGALIAANNISIRNKNGDINNTGTLLAGVANARETGQQGQLILTANNVNNQGTLAANMIVANADKDINNLGGKIIGLSNSAGNANAKLNDSSNDSLIALKAGGDINIASNTRSDRNSTLNKNGSRSESSTTNIDRIATLAAGNIQVDAAGNFTARGAQIGATNNFIATAGKDIQVIGVQESRSLAASHNANYFKESSTTNVVSNINAGNNLSLIANANVNIAGSNLNARNDLGLQGSNVTIAATKNSNAIDIQSITKNSRSRSAQNTESISGGKNNAGNNLTVIATAANTNTNANATGTNTDQLNALVSNNPTAAGNINITGATLNAETGVTSVIAKHDINITELITNSNSIATSSNKSSNLLKSKNSNSNASASSSAVNSSTVSGNQVVLQAGNDIKVQGSNVIAINDLTLNAARDLKIISAVQSDGSTQSSQTKTSGITASYSSGVASIGIGTNSSNAQGSSTNITQHASSVGSLQGNATLTAGETLQVIASDIAASQNLTLIGKNVDLSAAQNTNQSTQSAQSKNTGIAVGVTLNPVAAFKDAYSASTKNSQSGSTVGKSISQGEGFADGLNAASTALVVQLNNKQSNTNQQQNASTAGISSLTAGKDLNIISTDGNINSQGTQISAEGNALLFAKNDINLDGAHNTQGQDQATKSSGLSIDNRSRLIAGTFNNKGNGAGTTDTITGTQLSIGGSTTLATEKGDIQLIATNIASQGDVNINAAKNLSITSGQDTANNANQSNNKAIGQVVISDTERFAGYHNEKSKDNNSQVTQVASNVASLGGNIKLTAGDQYTQTASNVLAKGDIGLTAKTVDITTANNTGSQSQDSSDLKIGAFARVSSPLIDLVNNVEAARKSDGRLQTMQNMAAGANAYQTASAVSSLAGGAGSGTLIKGEVGIGFASSSDSNNGNSSTAQGSTIRADGNVNITSTKGDITAQGATISAGQNTGTVTLDSANNINLLASQSTNQSAGQNKNAGVEVGVGYQIGAQTGAYAYVAANVGSGNNNANETINNNTRLTGNTINLNSQGDTTLKGATATANTINTDVKGKLSIESLQDSSQQSSSQTNVGGRVQVSFGTAWEASGSVSQNKGSGASQAVKEQSGLIAGEGGYHIKADTVDLKDGVIASTNPSKSDLSTNALTFQNIENKMDYQASSVSMAGGIGGSSSNANGSSGSGTSIPQSQHFGDAKGGNVTLGLPSQTKGSDQSTTYATISEGNITIAGKSTTAKALGINTDVAKANQQIATAPNIKHVLKEQQAMSAGAGTVIATSKQVAGDIASNAAKTQDRAQKIIDDKTSTPEQIAEAKKVQAEAKQTQSDWSAGGIYNQALGVVTALTVDKTAGQGGAATANAVGAVVAKQIGDIAKAKDWEEGSPEKVILHGLAGLVQAKLGGTSELSGFTSGATKEAVTPLMESFLKSQGYSYGSAEFNDMMKLGSTLVGAATGAVVGGGAQNINVGANIALNAEQNNRQLHYKEAALIKALANNKAKEQCRGNADCEKLATIQWTDAMERVAKSLVDTKEQAKNEEYLSSLVQASSHPNSEGARGRLDAYVATLKTAQAMLAPYMGEVIMVNGVPSINYGTSQTYFSATTAQRNDDHINTNIFGEKPNSIIPLMHIRDEDRVERLHAQNGSATPVYPLEELLIGGAVGNRLATAAGRWLASLDEVVAGKVTSAGASKLSEVETKALAAKMNNFYRDGTSPELVQKTFNQAALSSTHNATSSEVVLGKYIPNSSQSYEAVAEARGATYFSMSDWSVVQGQLGADQMWNINKAFLDQQIAQGKKFLFTADPSASTAGYFTKLEYQHLINNGYRVIKDGGYYRAIKK</sequence>
<dbReference type="Proteomes" id="UP001589844">
    <property type="component" value="Unassembled WGS sequence"/>
</dbReference>
<proteinExistence type="predicted"/>
<feature type="compositionally biased region" description="Low complexity" evidence="1">
    <location>
        <begin position="4731"/>
        <end position="4740"/>
    </location>
</feature>
<feature type="region of interest" description="Disordered" evidence="1">
    <location>
        <begin position="4081"/>
        <end position="4100"/>
    </location>
</feature>
<dbReference type="InterPro" id="IPR011050">
    <property type="entry name" value="Pectin_lyase_fold/virulence"/>
</dbReference>
<dbReference type="Pfam" id="PF13332">
    <property type="entry name" value="Fil_haemagg_2"/>
    <property type="match status" value="6"/>
</dbReference>
<dbReference type="InterPro" id="IPR008638">
    <property type="entry name" value="FhaB/CdiA-like_TPS"/>
</dbReference>
<feature type="compositionally biased region" description="Low complexity" evidence="1">
    <location>
        <begin position="4990"/>
        <end position="5006"/>
    </location>
</feature>
<dbReference type="SMART" id="SM00912">
    <property type="entry name" value="Haemagg_act"/>
    <property type="match status" value="1"/>
</dbReference>